<keyword evidence="2" id="KW-1185">Reference proteome</keyword>
<reference evidence="1 2" key="1">
    <citation type="journal article" date="2020" name="Nat. Commun.">
        <title>Genome of Tripterygium wilfordii and identification of cytochrome P450 involved in triptolide biosynthesis.</title>
        <authorList>
            <person name="Tu L."/>
            <person name="Su P."/>
            <person name="Zhang Z."/>
            <person name="Gao L."/>
            <person name="Wang J."/>
            <person name="Hu T."/>
            <person name="Zhou J."/>
            <person name="Zhang Y."/>
            <person name="Zhao Y."/>
            <person name="Liu Y."/>
            <person name="Song Y."/>
            <person name="Tong Y."/>
            <person name="Lu Y."/>
            <person name="Yang J."/>
            <person name="Xu C."/>
            <person name="Jia M."/>
            <person name="Peters R.J."/>
            <person name="Huang L."/>
            <person name="Gao W."/>
        </authorList>
    </citation>
    <scope>NUCLEOTIDE SEQUENCE [LARGE SCALE GENOMIC DNA]</scope>
    <source>
        <strain evidence="2">cv. XIE 37</strain>
        <tissue evidence="1">Leaf</tissue>
    </source>
</reference>
<evidence type="ECO:0000313" key="2">
    <source>
        <dbReference type="Proteomes" id="UP000593562"/>
    </source>
</evidence>
<proteinExistence type="predicted"/>
<accession>A0A7J7DY50</accession>
<protein>
    <submittedName>
        <fullName evidence="1">Dynein light chain type 1 family protein</fullName>
    </submittedName>
</protein>
<dbReference type="InParanoid" id="A0A7J7DY50"/>
<dbReference type="AlphaFoldDB" id="A0A7J7DY50"/>
<organism evidence="1 2">
    <name type="scientific">Tripterygium wilfordii</name>
    <name type="common">Thunder God vine</name>
    <dbReference type="NCBI Taxonomy" id="458696"/>
    <lineage>
        <taxon>Eukaryota</taxon>
        <taxon>Viridiplantae</taxon>
        <taxon>Streptophyta</taxon>
        <taxon>Embryophyta</taxon>
        <taxon>Tracheophyta</taxon>
        <taxon>Spermatophyta</taxon>
        <taxon>Magnoliopsida</taxon>
        <taxon>eudicotyledons</taxon>
        <taxon>Gunneridae</taxon>
        <taxon>Pentapetalae</taxon>
        <taxon>rosids</taxon>
        <taxon>fabids</taxon>
        <taxon>Celastrales</taxon>
        <taxon>Celastraceae</taxon>
        <taxon>Tripterygium</taxon>
    </lineage>
</organism>
<sequence>MEDPQRTRGEKELKEFKKNVTHETVNLAGLAIGLNVRLRSSDMPVHMQEHAIHCTRSSLDFGS</sequence>
<gene>
    <name evidence="1" type="ORF">HS088_TW02G00325</name>
</gene>
<name>A0A7J7DY50_TRIWF</name>
<dbReference type="Proteomes" id="UP000593562">
    <property type="component" value="Unassembled WGS sequence"/>
</dbReference>
<dbReference type="EMBL" id="JAAARO010000002">
    <property type="protein sequence ID" value="KAF5751312.1"/>
    <property type="molecule type" value="Genomic_DNA"/>
</dbReference>
<evidence type="ECO:0000313" key="1">
    <source>
        <dbReference type="EMBL" id="KAF5751312.1"/>
    </source>
</evidence>
<comment type="caution">
    <text evidence="1">The sequence shown here is derived from an EMBL/GenBank/DDBJ whole genome shotgun (WGS) entry which is preliminary data.</text>
</comment>